<dbReference type="PANTHER" id="PTHR42988">
    <property type="entry name" value="PHOSPHOHYDROLASE"/>
    <property type="match status" value="1"/>
</dbReference>
<protein>
    <submittedName>
        <fullName evidence="6">Putative phosphohydrolase</fullName>
        <ecNumber evidence="6">3.1.4.17</ecNumber>
    </submittedName>
</protein>
<evidence type="ECO:0000256" key="1">
    <source>
        <dbReference type="ARBA" id="ARBA00022723"/>
    </source>
</evidence>
<evidence type="ECO:0000313" key="7">
    <source>
        <dbReference type="Proteomes" id="UP000032266"/>
    </source>
</evidence>
<dbReference type="SUPFAM" id="SSF56300">
    <property type="entry name" value="Metallo-dependent phosphatases"/>
    <property type="match status" value="1"/>
</dbReference>
<dbReference type="AlphaFoldDB" id="A0A0C5V5T7"/>
<dbReference type="InterPro" id="IPR042281">
    <property type="entry name" value="GpdQ_beta-strand"/>
</dbReference>
<dbReference type="CDD" id="cd07402">
    <property type="entry name" value="MPP_GpdQ"/>
    <property type="match status" value="1"/>
</dbReference>
<reference evidence="6 7" key="1">
    <citation type="submission" date="2014-01" db="EMBL/GenBank/DDBJ databases">
        <title>Full genme sequencing of cellulolytic bacterium Gynuella sunshinyii YC6258T gen. nov., sp. nov.</title>
        <authorList>
            <person name="Khan H."/>
            <person name="Chung E.J."/>
            <person name="Chung Y.R."/>
        </authorList>
    </citation>
    <scope>NUCLEOTIDE SEQUENCE [LARGE SCALE GENOMIC DNA]</scope>
    <source>
        <strain evidence="6 7">YC6258</strain>
    </source>
</reference>
<feature type="domain" description="Calcineurin-like phosphoesterase" evidence="5">
    <location>
        <begin position="1"/>
        <end position="197"/>
    </location>
</feature>
<dbReference type="RefSeq" id="WP_044617257.1">
    <property type="nucleotide sequence ID" value="NZ_CP007142.1"/>
</dbReference>
<dbReference type="EMBL" id="CP007142">
    <property type="protein sequence ID" value="AJQ94800.1"/>
    <property type="molecule type" value="Genomic_DNA"/>
</dbReference>
<dbReference type="EC" id="3.1.4.17" evidence="6"/>
<organism evidence="6 7">
    <name type="scientific">Gynuella sunshinyii YC6258</name>
    <dbReference type="NCBI Taxonomy" id="1445510"/>
    <lineage>
        <taxon>Bacteria</taxon>
        <taxon>Pseudomonadati</taxon>
        <taxon>Pseudomonadota</taxon>
        <taxon>Gammaproteobacteria</taxon>
        <taxon>Oceanospirillales</taxon>
        <taxon>Saccharospirillaceae</taxon>
        <taxon>Gynuella</taxon>
    </lineage>
</organism>
<evidence type="ECO:0000313" key="6">
    <source>
        <dbReference type="EMBL" id="AJQ94800.1"/>
    </source>
</evidence>
<keyword evidence="1" id="KW-0479">Metal-binding</keyword>
<dbReference type="HOGENOM" id="CLU_070320_2_1_6"/>
<dbReference type="KEGG" id="gsn:YC6258_02762"/>
<dbReference type="PANTHER" id="PTHR42988:SF2">
    <property type="entry name" value="CYCLIC NUCLEOTIDE PHOSPHODIESTERASE CBUA0032-RELATED"/>
    <property type="match status" value="1"/>
</dbReference>
<gene>
    <name evidence="6" type="ORF">YC6258_02762</name>
</gene>
<dbReference type="OrthoDB" id="9784378at2"/>
<dbReference type="Gene3D" id="3.60.21.40">
    <property type="entry name" value="GpdQ, catalytic alpha/beta sandwich domain"/>
    <property type="match status" value="1"/>
</dbReference>
<dbReference type="STRING" id="1445510.YC6258_02762"/>
<dbReference type="InterPro" id="IPR004843">
    <property type="entry name" value="Calcineurin-like_PHP"/>
</dbReference>
<comment type="similarity">
    <text evidence="4">Belongs to the cyclic nucleotide phosphodiesterase class-III family.</text>
</comment>
<dbReference type="InterPro" id="IPR029052">
    <property type="entry name" value="Metallo-depent_PP-like"/>
</dbReference>
<dbReference type="GO" id="GO:0046872">
    <property type="term" value="F:metal ion binding"/>
    <property type="evidence" value="ECO:0007669"/>
    <property type="project" value="UniProtKB-KW"/>
</dbReference>
<evidence type="ECO:0000256" key="2">
    <source>
        <dbReference type="ARBA" id="ARBA00022801"/>
    </source>
</evidence>
<dbReference type="InterPro" id="IPR050884">
    <property type="entry name" value="CNP_phosphodiesterase-III"/>
</dbReference>
<dbReference type="PATRIC" id="fig|1445510.3.peg.2719"/>
<dbReference type="InterPro" id="IPR042283">
    <property type="entry name" value="GpdQ_catalytic"/>
</dbReference>
<keyword evidence="2 6" id="KW-0378">Hydrolase</keyword>
<evidence type="ECO:0000256" key="3">
    <source>
        <dbReference type="ARBA" id="ARBA00023004"/>
    </source>
</evidence>
<name>A0A0C5V5T7_9GAMM</name>
<keyword evidence="7" id="KW-1185">Reference proteome</keyword>
<dbReference type="InterPro" id="IPR026575">
    <property type="entry name" value="GpdQ/CpdA-like"/>
</dbReference>
<dbReference type="Gene3D" id="3.30.750.180">
    <property type="entry name" value="GpdQ, beta-strand dimerisation domain"/>
    <property type="match status" value="1"/>
</dbReference>
<accession>A0A0C5V5T7</accession>
<sequence length="274" mass="30279">MLIAQLTDLHIKKGGKIAYQKVDTLQCLRAAVAHINALQPQPDWVVVTGDLGDFGRPDEYAVLVPELKQLNMPVKVIPGNHDHRAALREAFAGFVTFDHDDYCHFVQSAGGYRLIGLDSSVPGKPHGHVTAASLLWLADRLVESPDCPTLLFLHHPPLAVGLGHMDVQKLLNDDDLWQVVRHHPQVKGLVVGHLHRPVYGTWHGLPVWVGPSHSHAVTLDLRADAPSSFSLEAPAIQLFKLTPDSIVSHISYIRKAGEIQGPYPFFDEHNKLID</sequence>
<keyword evidence="3" id="KW-0408">Iron</keyword>
<evidence type="ECO:0000259" key="5">
    <source>
        <dbReference type="Pfam" id="PF00149"/>
    </source>
</evidence>
<dbReference type="GO" id="GO:0004114">
    <property type="term" value="F:3',5'-cyclic-nucleotide phosphodiesterase activity"/>
    <property type="evidence" value="ECO:0007669"/>
    <property type="project" value="UniProtKB-EC"/>
</dbReference>
<evidence type="ECO:0000256" key="4">
    <source>
        <dbReference type="ARBA" id="ARBA00025742"/>
    </source>
</evidence>
<dbReference type="Proteomes" id="UP000032266">
    <property type="component" value="Chromosome"/>
</dbReference>
<proteinExistence type="inferred from homology"/>
<dbReference type="Pfam" id="PF00149">
    <property type="entry name" value="Metallophos"/>
    <property type="match status" value="1"/>
</dbReference>